<sequence length="100" mass="11676">MAKAEPRSRRKARPPCDPGTVFQMVLRSTPDRPQKGWPYLPWMHVVDAHLKLFGFEPGDRVFLEINHVTRQINISPDYSALAQREQPYHRRGEQEQKGEP</sequence>
<gene>
    <name evidence="2" type="ORF">WT56_24155</name>
</gene>
<comment type="caution">
    <text evidence="2">The sequence shown here is derived from an EMBL/GenBank/DDBJ whole genome shotgun (WGS) entry which is preliminary data.</text>
</comment>
<dbReference type="RefSeq" id="WP_060245071.1">
    <property type="nucleotide sequence ID" value="NZ_LPJR01000058.1"/>
</dbReference>
<feature type="region of interest" description="Disordered" evidence="1">
    <location>
        <begin position="78"/>
        <end position="100"/>
    </location>
</feature>
<feature type="region of interest" description="Disordered" evidence="1">
    <location>
        <begin position="1"/>
        <end position="22"/>
    </location>
</feature>
<organism evidence="2 3">
    <name type="scientific">Burkholderia pseudomultivorans</name>
    <dbReference type="NCBI Taxonomy" id="1207504"/>
    <lineage>
        <taxon>Bacteria</taxon>
        <taxon>Pseudomonadati</taxon>
        <taxon>Pseudomonadota</taxon>
        <taxon>Betaproteobacteria</taxon>
        <taxon>Burkholderiales</taxon>
        <taxon>Burkholderiaceae</taxon>
        <taxon>Burkholderia</taxon>
        <taxon>Burkholderia cepacia complex</taxon>
    </lineage>
</organism>
<dbReference type="EMBL" id="LPJR01000058">
    <property type="protein sequence ID" value="KWF24667.1"/>
    <property type="molecule type" value="Genomic_DNA"/>
</dbReference>
<evidence type="ECO:0008006" key="4">
    <source>
        <dbReference type="Google" id="ProtNLM"/>
    </source>
</evidence>
<protein>
    <recommendedName>
        <fullName evidence="4">Toxic protein SymE</fullName>
    </recommendedName>
</protein>
<evidence type="ECO:0000313" key="2">
    <source>
        <dbReference type="EMBL" id="KWF24667.1"/>
    </source>
</evidence>
<reference evidence="2 3" key="1">
    <citation type="submission" date="2015-11" db="EMBL/GenBank/DDBJ databases">
        <title>Expanding the genomic diversity of Burkholderia species for the development of highly accurate diagnostics.</title>
        <authorList>
            <person name="Sahl J."/>
            <person name="Keim P."/>
            <person name="Wagner D."/>
        </authorList>
    </citation>
    <scope>NUCLEOTIDE SEQUENCE [LARGE SCALE GENOMIC DNA]</scope>
    <source>
        <strain evidence="2 3">MSMB368WGS</strain>
    </source>
</reference>
<feature type="compositionally biased region" description="Basic and acidic residues" evidence="1">
    <location>
        <begin position="86"/>
        <end position="100"/>
    </location>
</feature>
<evidence type="ECO:0000256" key="1">
    <source>
        <dbReference type="SAM" id="MobiDB-lite"/>
    </source>
</evidence>
<dbReference type="AlphaFoldDB" id="A0A132EBZ3"/>
<dbReference type="Proteomes" id="UP000062912">
    <property type="component" value="Unassembled WGS sequence"/>
</dbReference>
<proteinExistence type="predicted"/>
<evidence type="ECO:0000313" key="3">
    <source>
        <dbReference type="Proteomes" id="UP000062912"/>
    </source>
</evidence>
<name>A0A132EBZ3_9BURK</name>
<accession>A0A132EBZ3</accession>